<keyword evidence="4" id="KW-0808">Transferase</keyword>
<keyword evidence="8 11" id="KW-0472">Membrane</keyword>
<evidence type="ECO:0000256" key="9">
    <source>
        <dbReference type="ARBA" id="ARBA00023180"/>
    </source>
</evidence>
<comment type="caution">
    <text evidence="12">The sequence shown here is derived from an EMBL/GenBank/DDBJ whole genome shotgun (WGS) entry which is preliminary data.</text>
</comment>
<name>A0ABR1A462_HUSHU</name>
<evidence type="ECO:0000256" key="5">
    <source>
        <dbReference type="ARBA" id="ARBA00022692"/>
    </source>
</evidence>
<keyword evidence="13" id="KW-1185">Reference proteome</keyword>
<keyword evidence="7 11" id="KW-1133">Transmembrane helix</keyword>
<evidence type="ECO:0000256" key="3">
    <source>
        <dbReference type="ARBA" id="ARBA00022676"/>
    </source>
</evidence>
<comment type="similarity">
    <text evidence="10">Belongs to the glycosyltransferase 14 family.</text>
</comment>
<evidence type="ECO:0000256" key="6">
    <source>
        <dbReference type="ARBA" id="ARBA00022968"/>
    </source>
</evidence>
<dbReference type="PANTHER" id="PTHR19297">
    <property type="entry name" value="GLYCOSYLTRANSFERASE 14 FAMILY MEMBER"/>
    <property type="match status" value="1"/>
</dbReference>
<dbReference type="PANTHER" id="PTHR19297:SF183">
    <property type="entry name" value="N-ACETYLLACTOSAMINIDE BETA-1,6-N-ACETYLGLUCOSAMINYL-TRANSFERASE"/>
    <property type="match status" value="1"/>
</dbReference>
<organism evidence="12 13">
    <name type="scientific">Huso huso</name>
    <name type="common">Beluga</name>
    <name type="synonym">Acipenser huso</name>
    <dbReference type="NCBI Taxonomy" id="61971"/>
    <lineage>
        <taxon>Eukaryota</taxon>
        <taxon>Metazoa</taxon>
        <taxon>Chordata</taxon>
        <taxon>Craniata</taxon>
        <taxon>Vertebrata</taxon>
        <taxon>Euteleostomi</taxon>
        <taxon>Actinopterygii</taxon>
        <taxon>Chondrostei</taxon>
        <taxon>Acipenseriformes</taxon>
        <taxon>Acipenseridae</taxon>
        <taxon>Huso</taxon>
    </lineage>
</organism>
<evidence type="ECO:0000313" key="13">
    <source>
        <dbReference type="Proteomes" id="UP001369086"/>
    </source>
</evidence>
<evidence type="ECO:0000256" key="10">
    <source>
        <dbReference type="ARBA" id="ARBA00038150"/>
    </source>
</evidence>
<gene>
    <name evidence="12" type="ORF">HHUSO_G4070</name>
</gene>
<keyword evidence="3" id="KW-0328">Glycosyltransferase</keyword>
<evidence type="ECO:0000256" key="1">
    <source>
        <dbReference type="ARBA" id="ARBA00004323"/>
    </source>
</evidence>
<sequence>MSQDNNWIIRIFLLAMFFSLVAILSYSIQMKRDNIVYRSTDSDILDKACIALLQGSAQMVWRSAFTLSSMNTTCKEYLTKNHFIGEPLSSMETDFPLAYIITGHKEFEMIARLFRAIYAPQNMYCIHIDEKAKRELKVSVEKLVNCFPNAFLSSKAEPVIYAGISRLHADMHCMRDLISSNMKWKYVINVCGQDFPLKTNREIIQYLKRFKGKNITPGILPPDHAKKRTQFVFREHMDNRKSYVFKTNKLKSPPPHNITIYFGSAYYALTYEFVRFVLEDKLAKDLLEWSKDTFSPDEHYWVTLNRMPEAPNSMPTAKWEGDLKAIKWRDQNHGGCHGHYVRDICIYGSGDLKWLIERSSMFANKFEFKSYPPTVECLEQRLREKALNQSETAIESSWYF</sequence>
<accession>A0ABR1A462</accession>
<evidence type="ECO:0000256" key="2">
    <source>
        <dbReference type="ARBA" id="ARBA00004922"/>
    </source>
</evidence>
<evidence type="ECO:0000256" key="11">
    <source>
        <dbReference type="SAM" id="Phobius"/>
    </source>
</evidence>
<dbReference type="InterPro" id="IPR003406">
    <property type="entry name" value="Glyco_trans_14"/>
</dbReference>
<reference evidence="12 13" key="1">
    <citation type="submission" date="2021-05" db="EMBL/GenBank/DDBJ databases">
        <authorList>
            <person name="Zahm M."/>
            <person name="Klopp C."/>
            <person name="Cabau C."/>
            <person name="Kuhl H."/>
            <person name="Suciu R."/>
            <person name="Ciorpac M."/>
            <person name="Holostenco D."/>
            <person name="Gessner J."/>
            <person name="Wuertz S."/>
            <person name="Hohne C."/>
            <person name="Stock M."/>
            <person name="Gislard M."/>
            <person name="Lluch J."/>
            <person name="Milhes M."/>
            <person name="Lampietro C."/>
            <person name="Lopez Roques C."/>
            <person name="Donnadieu C."/>
            <person name="Du K."/>
            <person name="Schartl M."/>
            <person name="Guiguen Y."/>
        </authorList>
    </citation>
    <scope>NUCLEOTIDE SEQUENCE [LARGE SCALE GENOMIC DNA]</scope>
    <source>
        <strain evidence="12">Hh-F2</strain>
        <tissue evidence="12">Blood</tissue>
    </source>
</reference>
<comment type="subcellular location">
    <subcellularLocation>
        <location evidence="1">Golgi apparatus membrane</location>
        <topology evidence="1">Single-pass type II membrane protein</topology>
    </subcellularLocation>
</comment>
<dbReference type="EMBL" id="JAHFZB010000003">
    <property type="protein sequence ID" value="KAK6491871.1"/>
    <property type="molecule type" value="Genomic_DNA"/>
</dbReference>
<proteinExistence type="inferred from homology"/>
<dbReference type="Pfam" id="PF02485">
    <property type="entry name" value="Branch"/>
    <property type="match status" value="1"/>
</dbReference>
<keyword evidence="6" id="KW-0735">Signal-anchor</keyword>
<evidence type="ECO:0000256" key="4">
    <source>
        <dbReference type="ARBA" id="ARBA00022679"/>
    </source>
</evidence>
<keyword evidence="9" id="KW-0325">Glycoprotein</keyword>
<keyword evidence="5 11" id="KW-0812">Transmembrane</keyword>
<feature type="transmembrane region" description="Helical" evidence="11">
    <location>
        <begin position="7"/>
        <end position="28"/>
    </location>
</feature>
<evidence type="ECO:0000313" key="12">
    <source>
        <dbReference type="EMBL" id="KAK6491871.1"/>
    </source>
</evidence>
<evidence type="ECO:0000256" key="8">
    <source>
        <dbReference type="ARBA" id="ARBA00023136"/>
    </source>
</evidence>
<comment type="pathway">
    <text evidence="2">Protein modification; protein glycosylation.</text>
</comment>
<dbReference type="Proteomes" id="UP001369086">
    <property type="component" value="Unassembled WGS sequence"/>
</dbReference>
<evidence type="ECO:0000256" key="7">
    <source>
        <dbReference type="ARBA" id="ARBA00022989"/>
    </source>
</evidence>
<protein>
    <submittedName>
        <fullName evidence="12">N-acetyllactosaminide beta-1,6-N-acetylglucosaminyl-transferase-like</fullName>
    </submittedName>
</protein>